<dbReference type="PANTHER" id="PTHR39639">
    <property type="entry name" value="CHROMOSOME 16, WHOLE GENOME SHOTGUN SEQUENCE"/>
    <property type="match status" value="1"/>
</dbReference>
<sequence>MLADGAEVEVEGLGEDDESVLPERYSITSYGADFLVDGLVRRIQKGDIYVPPWQRGFVWTLPQASRFIESLLWGLPVPGIFLAKEADSQKLVVVDGQQRLRTLEFFIVSGIFGPSNRAFSLEGVQSRYQGKTYATLTEVDRRVLNDAVIHATVFKEDSQDAAESCIYEVFRRLNTGGMLLSNQEVRVVQFHGELIDLLEELNGLTAWRELFGTEDKRKRDQELILRFLALYFLADNYSKPMKVFLNFYANSNRHLQRHSADECRTVFTSAMQNIRDHIGKDAFKPERGKLNAAVFDAFSVGVACRMAAKSLPPLKPESLRQIHRTLMENLDFRRYTSQSTSDEQAVKERIRLSKEAFLTAR</sequence>
<dbReference type="PANTHER" id="PTHR39639:SF1">
    <property type="entry name" value="DUF262 DOMAIN-CONTAINING PROTEIN"/>
    <property type="match status" value="1"/>
</dbReference>
<evidence type="ECO:0000313" key="2">
    <source>
        <dbReference type="EMBL" id="HGK28762.1"/>
    </source>
</evidence>
<gene>
    <name evidence="2" type="ORF">ENS41_07400</name>
</gene>
<dbReference type="EMBL" id="DSUT01000154">
    <property type="protein sequence ID" value="HGK28762.1"/>
    <property type="molecule type" value="Genomic_DNA"/>
</dbReference>
<comment type="caution">
    <text evidence="2">The sequence shown here is derived from an EMBL/GenBank/DDBJ whole genome shotgun (WGS) entry which is preliminary data.</text>
</comment>
<dbReference type="AlphaFoldDB" id="A0A7C4GHX4"/>
<proteinExistence type="predicted"/>
<reference evidence="2" key="1">
    <citation type="journal article" date="2020" name="mSystems">
        <title>Genome- and Community-Level Interaction Insights into Carbon Utilization and Element Cycling Functions of Hydrothermarchaeota in Hydrothermal Sediment.</title>
        <authorList>
            <person name="Zhou Z."/>
            <person name="Liu Y."/>
            <person name="Xu W."/>
            <person name="Pan J."/>
            <person name="Luo Z.H."/>
            <person name="Li M."/>
        </authorList>
    </citation>
    <scope>NUCLEOTIDE SEQUENCE [LARGE SCALE GENOMIC DNA]</scope>
    <source>
        <strain evidence="2">SpSt-488</strain>
    </source>
</reference>
<dbReference type="InterPro" id="IPR004919">
    <property type="entry name" value="GmrSD_N"/>
</dbReference>
<dbReference type="Pfam" id="PF03235">
    <property type="entry name" value="GmrSD_N"/>
    <property type="match status" value="1"/>
</dbReference>
<feature type="domain" description="GmrSD restriction endonucleases N-terminal" evidence="1">
    <location>
        <begin position="39"/>
        <end position="186"/>
    </location>
</feature>
<evidence type="ECO:0000259" key="1">
    <source>
        <dbReference type="Pfam" id="PF03235"/>
    </source>
</evidence>
<protein>
    <submittedName>
        <fullName evidence="2">DUF262 domain-containing protein</fullName>
    </submittedName>
</protein>
<organism evidence="2">
    <name type="scientific">candidate division WOR-3 bacterium</name>
    <dbReference type="NCBI Taxonomy" id="2052148"/>
    <lineage>
        <taxon>Bacteria</taxon>
        <taxon>Bacteria division WOR-3</taxon>
    </lineage>
</organism>
<accession>A0A7C4GHX4</accession>
<name>A0A7C4GHX4_UNCW3</name>